<keyword evidence="3" id="KW-1185">Reference proteome</keyword>
<dbReference type="InterPro" id="IPR029068">
    <property type="entry name" value="Glyas_Bleomycin-R_OHBP_Dase"/>
</dbReference>
<dbReference type="Pfam" id="PF00903">
    <property type="entry name" value="Glyoxalase"/>
    <property type="match status" value="1"/>
</dbReference>
<accession>A0ABZ0GKX7</accession>
<protein>
    <submittedName>
        <fullName evidence="2">VOC family protein</fullName>
    </submittedName>
</protein>
<sequence length="122" mass="13199">MISHTTLGTNNLDKAGAFYFEILNALGGTQIYKSDTVIFWEFEEGSSKLALTVPFDGELATNGNGTMVAFTLNSTKKVDEVFLMALKLGATSEGGPGERNGGAYYGAYFRDLDGNKIAIFHR</sequence>
<proteinExistence type="predicted"/>
<evidence type="ECO:0000313" key="3">
    <source>
        <dbReference type="Proteomes" id="UP001301442"/>
    </source>
</evidence>
<dbReference type="Proteomes" id="UP001301442">
    <property type="component" value="Chromosome"/>
</dbReference>
<dbReference type="SUPFAM" id="SSF54593">
    <property type="entry name" value="Glyoxalase/Bleomycin resistance protein/Dihydroxybiphenyl dioxygenase"/>
    <property type="match status" value="1"/>
</dbReference>
<dbReference type="RefSeq" id="WP_348395198.1">
    <property type="nucleotide sequence ID" value="NZ_CP136600.1"/>
</dbReference>
<dbReference type="EMBL" id="CP136600">
    <property type="protein sequence ID" value="WOH36385.1"/>
    <property type="molecule type" value="Genomic_DNA"/>
</dbReference>
<feature type="domain" description="VOC" evidence="1">
    <location>
        <begin position="1"/>
        <end position="122"/>
    </location>
</feature>
<evidence type="ECO:0000259" key="1">
    <source>
        <dbReference type="PROSITE" id="PS51819"/>
    </source>
</evidence>
<name>A0ABZ0GKX7_9GAMM</name>
<dbReference type="PANTHER" id="PTHR35006:SF1">
    <property type="entry name" value="BLL2941 PROTEIN"/>
    <property type="match status" value="1"/>
</dbReference>
<gene>
    <name evidence="2" type="ORF">RI844_13510</name>
</gene>
<dbReference type="PROSITE" id="PS51819">
    <property type="entry name" value="VOC"/>
    <property type="match status" value="1"/>
</dbReference>
<dbReference type="CDD" id="cd07262">
    <property type="entry name" value="VOC_like"/>
    <property type="match status" value="1"/>
</dbReference>
<organism evidence="2 3">
    <name type="scientific">Thalassotalea fonticola</name>
    <dbReference type="NCBI Taxonomy" id="3065649"/>
    <lineage>
        <taxon>Bacteria</taxon>
        <taxon>Pseudomonadati</taxon>
        <taxon>Pseudomonadota</taxon>
        <taxon>Gammaproteobacteria</taxon>
        <taxon>Alteromonadales</taxon>
        <taxon>Colwelliaceae</taxon>
        <taxon>Thalassotalea</taxon>
    </lineage>
</organism>
<dbReference type="InterPro" id="IPR037523">
    <property type="entry name" value="VOC_core"/>
</dbReference>
<reference evidence="2 3" key="1">
    <citation type="submission" date="2023-09" db="EMBL/GenBank/DDBJ databases">
        <authorList>
            <person name="Qi X."/>
        </authorList>
    </citation>
    <scope>NUCLEOTIDE SEQUENCE [LARGE SCALE GENOMIC DNA]</scope>
    <source>
        <strain evidence="2 3">S1-1</strain>
    </source>
</reference>
<dbReference type="Gene3D" id="3.10.180.10">
    <property type="entry name" value="2,3-Dihydroxybiphenyl 1,2-Dioxygenase, domain 1"/>
    <property type="match status" value="1"/>
</dbReference>
<evidence type="ECO:0000313" key="2">
    <source>
        <dbReference type="EMBL" id="WOH36385.1"/>
    </source>
</evidence>
<dbReference type="InterPro" id="IPR004360">
    <property type="entry name" value="Glyas_Fos-R_dOase_dom"/>
</dbReference>
<dbReference type="PANTHER" id="PTHR35006">
    <property type="entry name" value="GLYOXALASE FAMILY PROTEIN (AFU_ORTHOLOGUE AFUA_5G14830)"/>
    <property type="match status" value="1"/>
</dbReference>